<comment type="pathway">
    <text evidence="1 11">Pyrimidine metabolism; CTP biosynthesis via de novo pathway; CTP from UDP: step 2/2.</text>
</comment>
<reference evidence="14 15" key="1">
    <citation type="submission" date="2017-02" db="EMBL/GenBank/DDBJ databases">
        <title>isolation and characterization of a novel temperate virus Aeropyrum globular virus 1 infecting hyperthermophilic archaeon Aeropyrum.</title>
        <authorList>
            <person name="Yumiya M."/>
            <person name="Yoshida T."/>
            <person name="Sako Y."/>
        </authorList>
    </citation>
    <scope>NUCLEOTIDE SEQUENCE [LARGE SCALE GENOMIC DNA]</scope>
    <source>
        <strain evidence="14 15">YK1-12-2013</strain>
    </source>
</reference>
<name>A0A401H7W7_AERPX</name>
<comment type="caution">
    <text evidence="11">Lacks conserved residue(s) required for the propagation of feature annotation.</text>
</comment>
<gene>
    <name evidence="11" type="primary">pyrG</name>
    <name evidence="14" type="ORF">apy_02810</name>
</gene>
<keyword evidence="8 11" id="KW-0315">Glutamine amidotransferase</keyword>
<dbReference type="GO" id="GO:0005524">
    <property type="term" value="F:ATP binding"/>
    <property type="evidence" value="ECO:0007669"/>
    <property type="project" value="UniProtKB-KW"/>
</dbReference>
<evidence type="ECO:0000256" key="1">
    <source>
        <dbReference type="ARBA" id="ARBA00005171"/>
    </source>
</evidence>
<evidence type="ECO:0000256" key="9">
    <source>
        <dbReference type="ARBA" id="ARBA00022975"/>
    </source>
</evidence>
<feature type="binding site" evidence="11">
    <location>
        <position position="73"/>
    </location>
    <ligand>
        <name>Mg(2+)</name>
        <dbReference type="ChEBI" id="CHEBI:18420"/>
    </ligand>
</feature>
<comment type="activity regulation">
    <text evidence="11">Allosterically activated by GTP, when glutamine is the substrate; GTP has no effect on the reaction when ammonia is the substrate. The allosteric effector GTP functions by stabilizing the protein conformation that binds the tetrahedral intermediate(s) formed during glutamine hydrolysis. Inhibited by the product CTP, via allosteric rather than competitive inhibition.</text>
</comment>
<dbReference type="GO" id="GO:0044210">
    <property type="term" value="P:'de novo' CTP biosynthetic process"/>
    <property type="evidence" value="ECO:0007669"/>
    <property type="project" value="UniProtKB-UniRule"/>
</dbReference>
<dbReference type="PANTHER" id="PTHR11550">
    <property type="entry name" value="CTP SYNTHASE"/>
    <property type="match status" value="1"/>
</dbReference>
<keyword evidence="3 11" id="KW-0436">Ligase</keyword>
<accession>A0A401H7W7</accession>
<feature type="binding site" evidence="11">
    <location>
        <position position="466"/>
    </location>
    <ligand>
        <name>L-glutamine</name>
        <dbReference type="ChEBI" id="CHEBI:58359"/>
    </ligand>
</feature>
<dbReference type="InterPro" id="IPR017926">
    <property type="entry name" value="GATASE"/>
</dbReference>
<comment type="subunit">
    <text evidence="11">Homotetramer.</text>
</comment>
<dbReference type="InterPro" id="IPR033828">
    <property type="entry name" value="GATase1_CTP_Synthase"/>
</dbReference>
<feature type="binding site" evidence="11">
    <location>
        <position position="15"/>
    </location>
    <ligand>
        <name>UTP</name>
        <dbReference type="ChEBI" id="CHEBI:46398"/>
    </ligand>
</feature>
<dbReference type="EMBL" id="BDMD01000011">
    <property type="protein sequence ID" value="GBF08556.1"/>
    <property type="molecule type" value="Genomic_DNA"/>
</dbReference>
<comment type="catalytic activity">
    <reaction evidence="11">
        <text>UTP + NH4(+) + ATP = CTP + ADP + phosphate + 2 H(+)</text>
        <dbReference type="Rhea" id="RHEA:16597"/>
        <dbReference type="ChEBI" id="CHEBI:15378"/>
        <dbReference type="ChEBI" id="CHEBI:28938"/>
        <dbReference type="ChEBI" id="CHEBI:30616"/>
        <dbReference type="ChEBI" id="CHEBI:37563"/>
        <dbReference type="ChEBI" id="CHEBI:43474"/>
        <dbReference type="ChEBI" id="CHEBI:46398"/>
        <dbReference type="ChEBI" id="CHEBI:456216"/>
    </reaction>
</comment>
<feature type="binding site" evidence="11">
    <location>
        <position position="15"/>
    </location>
    <ligand>
        <name>CTP</name>
        <dbReference type="ChEBI" id="CHEBI:37563"/>
        <note>allosteric inhibitor</note>
    </ligand>
</feature>
<dbReference type="SUPFAM" id="SSF52317">
    <property type="entry name" value="Class I glutamine amidotransferase-like"/>
    <property type="match status" value="1"/>
</dbReference>
<dbReference type="CDD" id="cd03113">
    <property type="entry name" value="CTPS_N"/>
    <property type="match status" value="1"/>
</dbReference>
<protein>
    <recommendedName>
        <fullName evidence="11">CTP synthase</fullName>
        <ecNumber evidence="11">6.3.4.2</ecNumber>
    </recommendedName>
    <alternativeName>
        <fullName evidence="11">Cytidine 5'-triphosphate synthase</fullName>
    </alternativeName>
    <alternativeName>
        <fullName evidence="11">Cytidine triphosphate synthetase</fullName>
        <shortName evidence="11">CTP synthetase</shortName>
        <shortName evidence="11">CTPS</shortName>
    </alternativeName>
    <alternativeName>
        <fullName evidence="11">UTP--ammonia ligase</fullName>
    </alternativeName>
</protein>
<comment type="catalytic activity">
    <reaction evidence="10 11">
        <text>UTP + L-glutamine + ATP + H2O = CTP + L-glutamate + ADP + phosphate + 2 H(+)</text>
        <dbReference type="Rhea" id="RHEA:26426"/>
        <dbReference type="ChEBI" id="CHEBI:15377"/>
        <dbReference type="ChEBI" id="CHEBI:15378"/>
        <dbReference type="ChEBI" id="CHEBI:29985"/>
        <dbReference type="ChEBI" id="CHEBI:30616"/>
        <dbReference type="ChEBI" id="CHEBI:37563"/>
        <dbReference type="ChEBI" id="CHEBI:43474"/>
        <dbReference type="ChEBI" id="CHEBI:46398"/>
        <dbReference type="ChEBI" id="CHEBI:58359"/>
        <dbReference type="ChEBI" id="CHEBI:456216"/>
        <dbReference type="EC" id="6.3.4.2"/>
    </reaction>
</comment>
<dbReference type="InterPro" id="IPR004468">
    <property type="entry name" value="CTP_synthase"/>
</dbReference>
<feature type="domain" description="Glutamine amidotransferase" evidence="12">
    <location>
        <begin position="304"/>
        <end position="531"/>
    </location>
</feature>
<feature type="binding site" evidence="11">
    <location>
        <position position="226"/>
    </location>
    <ligand>
        <name>CTP</name>
        <dbReference type="ChEBI" id="CHEBI:37563"/>
        <note>allosteric inhibitor</note>
    </ligand>
</feature>
<proteinExistence type="inferred from homology"/>
<feature type="region of interest" description="Amidoligase domain" evidence="11">
    <location>
        <begin position="1"/>
        <end position="269"/>
    </location>
</feature>
<feature type="domain" description="CTP synthase N-terminal" evidence="13">
    <location>
        <begin position="5"/>
        <end position="267"/>
    </location>
</feature>
<feature type="binding site" evidence="11">
    <location>
        <begin position="16"/>
        <end position="21"/>
    </location>
    <ligand>
        <name>ATP</name>
        <dbReference type="ChEBI" id="CHEBI:30616"/>
    </ligand>
</feature>
<dbReference type="GO" id="GO:0019856">
    <property type="term" value="P:pyrimidine nucleobase biosynthetic process"/>
    <property type="evidence" value="ECO:0007669"/>
    <property type="project" value="TreeGrafter"/>
</dbReference>
<evidence type="ECO:0000256" key="5">
    <source>
        <dbReference type="ARBA" id="ARBA00022741"/>
    </source>
</evidence>
<dbReference type="HAMAP" id="MF_01227">
    <property type="entry name" value="PyrG"/>
    <property type="match status" value="1"/>
</dbReference>
<dbReference type="GO" id="GO:0042802">
    <property type="term" value="F:identical protein binding"/>
    <property type="evidence" value="ECO:0007669"/>
    <property type="project" value="TreeGrafter"/>
</dbReference>
<evidence type="ECO:0000313" key="14">
    <source>
        <dbReference type="EMBL" id="GBF08556.1"/>
    </source>
</evidence>
<feature type="binding site" evidence="11">
    <location>
        <position position="358"/>
    </location>
    <ligand>
        <name>L-glutamine</name>
        <dbReference type="ChEBI" id="CHEBI:58359"/>
    </ligand>
</feature>
<keyword evidence="6 11" id="KW-0067">ATP-binding</keyword>
<dbReference type="Pfam" id="PF00117">
    <property type="entry name" value="GATase"/>
    <property type="match status" value="1"/>
</dbReference>
<dbReference type="Proteomes" id="UP000291213">
    <property type="component" value="Unassembled WGS sequence"/>
</dbReference>
<feature type="binding site" evidence="11">
    <location>
        <position position="226"/>
    </location>
    <ligand>
        <name>UTP</name>
        <dbReference type="ChEBI" id="CHEBI:46398"/>
    </ligand>
</feature>
<dbReference type="NCBIfam" id="NF003792">
    <property type="entry name" value="PRK05380.1"/>
    <property type="match status" value="1"/>
</dbReference>
<dbReference type="InterPro" id="IPR029062">
    <property type="entry name" value="Class_I_gatase-like"/>
</dbReference>
<dbReference type="FunFam" id="3.40.50.880:FF:000002">
    <property type="entry name" value="CTP synthase"/>
    <property type="match status" value="1"/>
</dbReference>
<sequence>MSPRKYVIVTGGVLSSVGKGLTTASLALLLSSRGYSVEAIKIDPYINVDAGTMNPYMHGEVFVTEDGGETDLDIGHYERFLGKNLSRKHNITTGQIYFSVISKERSGNYLGQTVQVIPHITDEIKSRIKEVGDVSGADVVIVEIGGTVGDIEGLPFLEAARQMRLEEGFDNTFFIHVALSPYLPTTGEQKTKPVQHSIQELRRIGIQPDAVVVRSHQPLEQEGLRKIALYATLPIENVINSYDIENIYRLPLLLEKQGLARLVERRLFGRETRPDLSRWEEFVALYEKASRRVKVAMVGKYTKLRDSYISIVEALKHASAYEGVKPELLWVESTDIERGVMDVDRVFEEADGAIVLPGFGVRGVEGKIEAIRRFREGKKPMLGICFGMQLSVVEYARNVLGLKEAHTTEVNPETPHPVVDLLPEQRGIDKLGGTMRLGARPVRIVEGTILWSLYGRELASERHRHRYEVNPTYVDRLVEAGLVVSAWSQEGYVEAVELRPRDHPFFLATQFHPEFKSRPLNPAPVFRGFVTAVAGLRGYSQG</sequence>
<feature type="binding site" evidence="11">
    <location>
        <position position="244"/>
    </location>
    <ligand>
        <name>ATP</name>
        <dbReference type="ChEBI" id="CHEBI:30616"/>
    </ligand>
</feature>
<comment type="caution">
    <text evidence="14">The sequence shown here is derived from an EMBL/GenBank/DDBJ whole genome shotgun (WGS) entry which is preliminary data.</text>
</comment>
<feature type="active site" evidence="11">
    <location>
        <position position="512"/>
    </location>
</feature>
<dbReference type="Gene3D" id="3.40.50.880">
    <property type="match status" value="1"/>
</dbReference>
<dbReference type="CDD" id="cd01746">
    <property type="entry name" value="GATase1_CTP_Synthase"/>
    <property type="match status" value="1"/>
</dbReference>
<evidence type="ECO:0000256" key="10">
    <source>
        <dbReference type="ARBA" id="ARBA00047781"/>
    </source>
</evidence>
<keyword evidence="9 11" id="KW-0665">Pyrimidine biosynthesis</keyword>
<feature type="binding site" evidence="11">
    <location>
        <begin position="150"/>
        <end position="152"/>
    </location>
    <ligand>
        <name>CTP</name>
        <dbReference type="ChEBI" id="CHEBI:37563"/>
        <note>allosteric inhibitor</note>
    </ligand>
</feature>
<evidence type="ECO:0000256" key="7">
    <source>
        <dbReference type="ARBA" id="ARBA00022842"/>
    </source>
</evidence>
<feature type="active site" description="Nucleophile; for glutamine hydrolysis" evidence="11">
    <location>
        <position position="385"/>
    </location>
</feature>
<dbReference type="SUPFAM" id="SSF52540">
    <property type="entry name" value="P-loop containing nucleoside triphosphate hydrolases"/>
    <property type="match status" value="1"/>
</dbReference>
<comment type="miscellaneous">
    <text evidence="11">CTPSs have evolved a hybrid strategy for distinguishing between UTP and CTP. The overlapping regions of the product feedback inhibitory and substrate sites recognize a common feature in both compounds, the triphosphate moiety. To differentiate isosteric substrate and product pyrimidine rings, an additional pocket far from the expected kinase/ligase catalytic site, specifically recognizes the cytosine and ribose portions of the product inhibitor.</text>
</comment>
<dbReference type="InterPro" id="IPR017456">
    <property type="entry name" value="CTP_synthase_N"/>
</dbReference>
<dbReference type="GO" id="GO:0004359">
    <property type="term" value="F:glutaminase activity"/>
    <property type="evidence" value="ECO:0007669"/>
    <property type="project" value="RHEA"/>
</dbReference>
<dbReference type="NCBIfam" id="TIGR00337">
    <property type="entry name" value="PyrG"/>
    <property type="match status" value="1"/>
</dbReference>
<feature type="binding site" evidence="11">
    <location>
        <begin position="386"/>
        <end position="389"/>
    </location>
    <ligand>
        <name>L-glutamine</name>
        <dbReference type="ChEBI" id="CHEBI:58359"/>
    </ligand>
</feature>
<organism evidence="14 15">
    <name type="scientific">Aeropyrum pernix</name>
    <dbReference type="NCBI Taxonomy" id="56636"/>
    <lineage>
        <taxon>Archaea</taxon>
        <taxon>Thermoproteota</taxon>
        <taxon>Thermoprotei</taxon>
        <taxon>Desulfurococcales</taxon>
        <taxon>Desulfurococcaceae</taxon>
        <taxon>Aeropyrum</taxon>
    </lineage>
</organism>
<evidence type="ECO:0000256" key="8">
    <source>
        <dbReference type="ARBA" id="ARBA00022962"/>
    </source>
</evidence>
<comment type="function">
    <text evidence="11">Catalyzes the ATP-dependent amination of UTP to CTP with either L-glutamine or ammonia as the source of nitrogen. Regulates intracellular CTP levels through interactions with the four ribonucleotide triphosphates.</text>
</comment>
<dbReference type="GO" id="GO:0097268">
    <property type="term" value="C:cytoophidium"/>
    <property type="evidence" value="ECO:0007669"/>
    <property type="project" value="UniProtKB-ARBA"/>
</dbReference>
<feature type="binding site" evidence="11">
    <location>
        <position position="56"/>
    </location>
    <ligand>
        <name>L-glutamine</name>
        <dbReference type="ChEBI" id="CHEBI:58359"/>
    </ligand>
</feature>
<dbReference type="EC" id="6.3.4.2" evidence="11"/>
<comment type="catalytic activity">
    <reaction evidence="11">
        <text>L-glutamine + H2O = L-glutamate + NH4(+)</text>
        <dbReference type="Rhea" id="RHEA:15889"/>
        <dbReference type="ChEBI" id="CHEBI:15377"/>
        <dbReference type="ChEBI" id="CHEBI:28938"/>
        <dbReference type="ChEBI" id="CHEBI:29985"/>
        <dbReference type="ChEBI" id="CHEBI:58359"/>
    </reaction>
</comment>
<evidence type="ECO:0000313" key="15">
    <source>
        <dbReference type="Proteomes" id="UP000291213"/>
    </source>
</evidence>
<evidence type="ECO:0000256" key="3">
    <source>
        <dbReference type="ARBA" id="ARBA00022598"/>
    </source>
</evidence>
<feature type="binding site" evidence="11">
    <location>
        <begin position="190"/>
        <end position="195"/>
    </location>
    <ligand>
        <name>CTP</name>
        <dbReference type="ChEBI" id="CHEBI:37563"/>
        <note>allosteric inhibitor</note>
    </ligand>
</feature>
<dbReference type="GO" id="GO:0003883">
    <property type="term" value="F:CTP synthase activity"/>
    <property type="evidence" value="ECO:0007669"/>
    <property type="project" value="UniProtKB-UniRule"/>
</dbReference>
<keyword evidence="7 11" id="KW-0460">Magnesium</keyword>
<keyword evidence="5 11" id="KW-0547">Nucleotide-binding</keyword>
<dbReference type="GO" id="GO:0046872">
    <property type="term" value="F:metal ion binding"/>
    <property type="evidence" value="ECO:0007669"/>
    <property type="project" value="UniProtKB-KW"/>
</dbReference>
<dbReference type="Pfam" id="PF06418">
    <property type="entry name" value="CTP_synth_N"/>
    <property type="match status" value="1"/>
</dbReference>
<dbReference type="OrthoDB" id="52769at2157"/>
<feature type="binding site" evidence="11">
    <location>
        <begin position="190"/>
        <end position="195"/>
    </location>
    <ligand>
        <name>UTP</name>
        <dbReference type="ChEBI" id="CHEBI:46398"/>
    </ligand>
</feature>
<feature type="active site" evidence="11">
    <location>
        <position position="514"/>
    </location>
</feature>
<dbReference type="FunFam" id="3.40.50.300:FF:000009">
    <property type="entry name" value="CTP synthase"/>
    <property type="match status" value="1"/>
</dbReference>
<evidence type="ECO:0000256" key="6">
    <source>
        <dbReference type="ARBA" id="ARBA00022840"/>
    </source>
</evidence>
<keyword evidence="4 11" id="KW-0479">Metal-binding</keyword>
<dbReference type="AlphaFoldDB" id="A0A401H7W7"/>
<evidence type="ECO:0000256" key="4">
    <source>
        <dbReference type="ARBA" id="ARBA00022723"/>
    </source>
</evidence>
<evidence type="ECO:0000259" key="13">
    <source>
        <dbReference type="Pfam" id="PF06418"/>
    </source>
</evidence>
<feature type="binding site" evidence="11">
    <location>
        <position position="73"/>
    </location>
    <ligand>
        <name>ATP</name>
        <dbReference type="ChEBI" id="CHEBI:30616"/>
    </ligand>
</feature>
<feature type="binding site" evidence="11">
    <location>
        <position position="409"/>
    </location>
    <ligand>
        <name>L-glutamine</name>
        <dbReference type="ChEBI" id="CHEBI:58359"/>
    </ligand>
</feature>
<dbReference type="PANTHER" id="PTHR11550:SF0">
    <property type="entry name" value="CTP SYNTHASE-RELATED"/>
    <property type="match status" value="1"/>
</dbReference>
<dbReference type="RefSeq" id="WP_131159622.1">
    <property type="nucleotide sequence ID" value="NZ_BDMD01000011.1"/>
</dbReference>
<dbReference type="Gene3D" id="3.40.50.300">
    <property type="entry name" value="P-loop containing nucleotide triphosphate hydrolases"/>
    <property type="match status" value="1"/>
</dbReference>
<dbReference type="InterPro" id="IPR027417">
    <property type="entry name" value="P-loop_NTPase"/>
</dbReference>
<comment type="similarity">
    <text evidence="2 11">Belongs to the CTP synthase family.</text>
</comment>
<feature type="binding site" evidence="11">
    <location>
        <position position="143"/>
    </location>
    <ligand>
        <name>Mg(2+)</name>
        <dbReference type="ChEBI" id="CHEBI:18420"/>
    </ligand>
</feature>
<evidence type="ECO:0000256" key="11">
    <source>
        <dbReference type="HAMAP-Rule" id="MF_01227"/>
    </source>
</evidence>
<dbReference type="PROSITE" id="PS51273">
    <property type="entry name" value="GATASE_TYPE_1"/>
    <property type="match status" value="1"/>
</dbReference>
<dbReference type="UniPathway" id="UPA00159">
    <property type="reaction ID" value="UER00277"/>
</dbReference>
<evidence type="ECO:0000256" key="2">
    <source>
        <dbReference type="ARBA" id="ARBA00007533"/>
    </source>
</evidence>
<evidence type="ECO:0000259" key="12">
    <source>
        <dbReference type="Pfam" id="PF00117"/>
    </source>
</evidence>